<dbReference type="Pfam" id="PF00575">
    <property type="entry name" value="S1"/>
    <property type="match status" value="1"/>
</dbReference>
<dbReference type="GO" id="GO:0006402">
    <property type="term" value="P:mRNA catabolic process"/>
    <property type="evidence" value="ECO:0007669"/>
    <property type="project" value="TreeGrafter"/>
</dbReference>
<gene>
    <name evidence="11" type="ORF">D1Z90_15935</name>
</gene>
<evidence type="ECO:0000256" key="7">
    <source>
        <dbReference type="ARBA" id="ARBA00022839"/>
    </source>
</evidence>
<dbReference type="PROSITE" id="PS50126">
    <property type="entry name" value="S1"/>
    <property type="match status" value="1"/>
</dbReference>
<dbReference type="GO" id="GO:0005829">
    <property type="term" value="C:cytosol"/>
    <property type="evidence" value="ECO:0007669"/>
    <property type="project" value="TreeGrafter"/>
</dbReference>
<keyword evidence="4" id="KW-0963">Cytoplasm</keyword>
<dbReference type="InterPro" id="IPR022966">
    <property type="entry name" value="RNase_II/R_CS"/>
</dbReference>
<dbReference type="InterPro" id="IPR011129">
    <property type="entry name" value="CSD"/>
</dbReference>
<keyword evidence="5" id="KW-0540">Nuclease</keyword>
<dbReference type="PROSITE" id="PS01175">
    <property type="entry name" value="RIBONUCLEASE_II"/>
    <property type="match status" value="1"/>
</dbReference>
<sequence>MFQDNPLLAQLKQQMQADLPKQTGVVKATDRGYGFLETGDKKSIFIAPANMKKVLHGDTISAIIREENDKTQAEPETLQQCDISRLVGRVKMFKGKLQFNADNPLIKHDFLAKIPADIKSLNIEEGDWVVASLQNHSLRDEKRFSVIVTDLLAKKDDHFAFRPVTLAKLGLDLEPPELTETLIDADADNRVDLTQLPFFTIDGETTQDMDDALAVRETAQGFELHVAIADPSAYLPLGSQLDTTAAARGFTIYMPGFNVPMLPREVSDSLCSLQPQQPRAALVCQISVSKTGEVLEPAQFMNANIVSQHKLSYQQVSDFIEQSNDAWQPETSLAEGLGALHQLALARLDWRQQNALLFDDQPDYKFELDQQGKLVDIHAEPRRIAHKMVEEAMVLANICGAEVMQTSQTQGVFNTQAGINPEKMVEAHKLLTANGIECELEKLSELDEFCRVKRLVNALPDKFLDIRLRRMFAFGEFSAHGAPHFAMGLPLYATWTSPLRKYSDLINHRQIKTLIAKQSPQALDQELGGRINEQRKLQRQAENGANAWLYAQYLSLHSRANTVFEGTIMDVVKAGIRVKLHACGAFVFIPTSLIAKDKTLVECKMELGEVWFEEQSVLKQGQTVQVVIHDVNLDTRNFIARLSAPFTAA</sequence>
<dbReference type="Pfam" id="PF00773">
    <property type="entry name" value="RNB"/>
    <property type="match status" value="1"/>
</dbReference>
<keyword evidence="6 11" id="KW-0378">Hydrolase</keyword>
<dbReference type="Gene3D" id="2.40.50.140">
    <property type="entry name" value="Nucleic acid-binding proteins"/>
    <property type="match status" value="2"/>
</dbReference>
<evidence type="ECO:0000259" key="10">
    <source>
        <dbReference type="PROSITE" id="PS50126"/>
    </source>
</evidence>
<dbReference type="RefSeq" id="WP_119911783.1">
    <property type="nucleotide sequence ID" value="NZ_QZCH01000024.1"/>
</dbReference>
<accession>A0A418YBK1</accession>
<dbReference type="SUPFAM" id="SSF50249">
    <property type="entry name" value="Nucleic acid-binding proteins"/>
    <property type="match status" value="4"/>
</dbReference>
<organism evidence="11 12">
    <name type="scientific">Motilimonas pumila</name>
    <dbReference type="NCBI Taxonomy" id="2303987"/>
    <lineage>
        <taxon>Bacteria</taxon>
        <taxon>Pseudomonadati</taxon>
        <taxon>Pseudomonadota</taxon>
        <taxon>Gammaproteobacteria</taxon>
        <taxon>Alteromonadales</taxon>
        <taxon>Alteromonadales genera incertae sedis</taxon>
        <taxon>Motilimonas</taxon>
    </lineage>
</organism>
<protein>
    <recommendedName>
        <fullName evidence="9">Exoribonuclease II</fullName>
        <ecNumber evidence="9">3.1.13.1</ecNumber>
    </recommendedName>
</protein>
<dbReference type="InterPro" id="IPR001900">
    <property type="entry name" value="RNase_II/R"/>
</dbReference>
<dbReference type="PANTHER" id="PTHR23355">
    <property type="entry name" value="RIBONUCLEASE"/>
    <property type="match status" value="1"/>
</dbReference>
<evidence type="ECO:0000256" key="5">
    <source>
        <dbReference type="ARBA" id="ARBA00022722"/>
    </source>
</evidence>
<dbReference type="InterPro" id="IPR011804">
    <property type="entry name" value="RNase_II"/>
</dbReference>
<evidence type="ECO:0000313" key="12">
    <source>
        <dbReference type="Proteomes" id="UP000283255"/>
    </source>
</evidence>
<dbReference type="SMART" id="SM00357">
    <property type="entry name" value="CSP"/>
    <property type="match status" value="1"/>
</dbReference>
<comment type="similarity">
    <text evidence="3">Belongs to the RNR ribonuclease family. RNase II subfamily.</text>
</comment>
<proteinExistence type="inferred from homology"/>
<dbReference type="InterPro" id="IPR004476">
    <property type="entry name" value="RNase_II/RNase_R"/>
</dbReference>
<dbReference type="InterPro" id="IPR003029">
    <property type="entry name" value="S1_domain"/>
</dbReference>
<keyword evidence="12" id="KW-1185">Reference proteome</keyword>
<dbReference type="AlphaFoldDB" id="A0A418YBK1"/>
<evidence type="ECO:0000256" key="2">
    <source>
        <dbReference type="ARBA" id="ARBA00004496"/>
    </source>
</evidence>
<dbReference type="Gene3D" id="2.40.50.640">
    <property type="match status" value="1"/>
</dbReference>
<reference evidence="11 12" key="2">
    <citation type="submission" date="2019-01" db="EMBL/GenBank/DDBJ databases">
        <title>Motilimonas pumilus sp. nov., isolated from the gut of sea cucumber (Apostichopus japonicus).</title>
        <authorList>
            <person name="Wang F.-Q."/>
            <person name="Ren L.-H."/>
            <person name="Lin Y.-W."/>
            <person name="Sun G.-H."/>
            <person name="Du Z.-J."/>
            <person name="Zhao J.-X."/>
            <person name="Liu X.-J."/>
            <person name="Liu L.-J."/>
        </authorList>
    </citation>
    <scope>NUCLEOTIDE SEQUENCE [LARGE SCALE GENOMIC DNA]</scope>
    <source>
        <strain evidence="11 12">PLHSC7-2</strain>
    </source>
</reference>
<dbReference type="GO" id="GO:0003723">
    <property type="term" value="F:RNA binding"/>
    <property type="evidence" value="ECO:0007669"/>
    <property type="project" value="UniProtKB-KW"/>
</dbReference>
<reference evidence="11 12" key="1">
    <citation type="submission" date="2018-09" db="EMBL/GenBank/DDBJ databases">
        <authorList>
            <person name="Wang F."/>
        </authorList>
    </citation>
    <scope>NUCLEOTIDE SEQUENCE [LARGE SCALE GENOMIC DNA]</scope>
    <source>
        <strain evidence="11 12">PLHSC7-2</strain>
    </source>
</reference>
<evidence type="ECO:0000256" key="6">
    <source>
        <dbReference type="ARBA" id="ARBA00022801"/>
    </source>
</evidence>
<dbReference type="GO" id="GO:0008859">
    <property type="term" value="F:exoribonuclease II activity"/>
    <property type="evidence" value="ECO:0007669"/>
    <property type="project" value="UniProtKB-UniRule"/>
</dbReference>
<dbReference type="SMART" id="SM00955">
    <property type="entry name" value="RNB"/>
    <property type="match status" value="1"/>
</dbReference>
<keyword evidence="7" id="KW-0269">Exonuclease</keyword>
<keyword evidence="8" id="KW-0694">RNA-binding</keyword>
<dbReference type="PANTHER" id="PTHR23355:SF37">
    <property type="entry name" value="EXORIBONUCLEASE 2"/>
    <property type="match status" value="1"/>
</dbReference>
<feature type="domain" description="S1 motif" evidence="10">
    <location>
        <begin position="561"/>
        <end position="643"/>
    </location>
</feature>
<dbReference type="Pfam" id="PF08206">
    <property type="entry name" value="OB_RNB"/>
    <property type="match status" value="1"/>
</dbReference>
<comment type="caution">
    <text evidence="11">The sequence shown here is derived from an EMBL/GenBank/DDBJ whole genome shotgun (WGS) entry which is preliminary data.</text>
</comment>
<evidence type="ECO:0000313" key="11">
    <source>
        <dbReference type="EMBL" id="RJG41861.1"/>
    </source>
</evidence>
<evidence type="ECO:0000256" key="1">
    <source>
        <dbReference type="ARBA" id="ARBA00001849"/>
    </source>
</evidence>
<comment type="subcellular location">
    <subcellularLocation>
        <location evidence="2">Cytoplasm</location>
    </subcellularLocation>
</comment>
<evidence type="ECO:0000256" key="8">
    <source>
        <dbReference type="ARBA" id="ARBA00022884"/>
    </source>
</evidence>
<dbReference type="NCBIfam" id="NF003455">
    <property type="entry name" value="PRK05054.1"/>
    <property type="match status" value="1"/>
</dbReference>
<dbReference type="NCBIfam" id="TIGR00358">
    <property type="entry name" value="3_prime_RNase"/>
    <property type="match status" value="1"/>
</dbReference>
<dbReference type="InterPro" id="IPR012340">
    <property type="entry name" value="NA-bd_OB-fold"/>
</dbReference>
<dbReference type="EC" id="3.1.13.1" evidence="9"/>
<name>A0A418YBK1_9GAMM</name>
<dbReference type="InterPro" id="IPR013223">
    <property type="entry name" value="RNase_B_OB_dom"/>
</dbReference>
<evidence type="ECO:0000256" key="9">
    <source>
        <dbReference type="NCBIfam" id="TIGR02062"/>
    </source>
</evidence>
<evidence type="ECO:0000256" key="4">
    <source>
        <dbReference type="ARBA" id="ARBA00022490"/>
    </source>
</evidence>
<dbReference type="Proteomes" id="UP000283255">
    <property type="component" value="Unassembled WGS sequence"/>
</dbReference>
<dbReference type="OrthoDB" id="9764149at2"/>
<evidence type="ECO:0000256" key="3">
    <source>
        <dbReference type="ARBA" id="ARBA00009925"/>
    </source>
</evidence>
<dbReference type="InterPro" id="IPR050180">
    <property type="entry name" value="RNR_Ribonuclease"/>
</dbReference>
<dbReference type="NCBIfam" id="TIGR02062">
    <property type="entry name" value="RNase_B"/>
    <property type="match status" value="1"/>
</dbReference>
<comment type="catalytic activity">
    <reaction evidence="1">
        <text>Exonucleolytic cleavage in the 3'- to 5'-direction to yield nucleoside 5'-phosphates.</text>
        <dbReference type="EC" id="3.1.13.1"/>
    </reaction>
</comment>
<dbReference type="EMBL" id="QZCH01000024">
    <property type="protein sequence ID" value="RJG41861.1"/>
    <property type="molecule type" value="Genomic_DNA"/>
</dbReference>